<dbReference type="Pfam" id="PF06568">
    <property type="entry name" value="YjiS-like"/>
    <property type="match status" value="1"/>
</dbReference>
<organism evidence="2 3">
    <name type="scientific">Yoonia phaeophyticola</name>
    <dbReference type="NCBI Taxonomy" id="3137369"/>
    <lineage>
        <taxon>Bacteria</taxon>
        <taxon>Pseudomonadati</taxon>
        <taxon>Pseudomonadota</taxon>
        <taxon>Alphaproteobacteria</taxon>
        <taxon>Rhodobacterales</taxon>
        <taxon>Paracoccaceae</taxon>
        <taxon>Yoonia</taxon>
    </lineage>
</organism>
<proteinExistence type="predicted"/>
<gene>
    <name evidence="2" type="ORF">AABB29_11980</name>
</gene>
<protein>
    <submittedName>
        <fullName evidence="2">DUF1127 domain-containing protein</fullName>
    </submittedName>
</protein>
<dbReference type="Proteomes" id="UP001440612">
    <property type="component" value="Chromosome"/>
</dbReference>
<name>A0ABZ2V0Q5_9RHOB</name>
<keyword evidence="3" id="KW-1185">Reference proteome</keyword>
<evidence type="ECO:0000313" key="3">
    <source>
        <dbReference type="Proteomes" id="UP001440612"/>
    </source>
</evidence>
<dbReference type="EMBL" id="CP150951">
    <property type="protein sequence ID" value="WZC47634.1"/>
    <property type="molecule type" value="Genomic_DNA"/>
</dbReference>
<dbReference type="RefSeq" id="WP_341365754.1">
    <property type="nucleotide sequence ID" value="NZ_CP150951.2"/>
</dbReference>
<dbReference type="InterPro" id="IPR009506">
    <property type="entry name" value="YjiS-like"/>
</dbReference>
<evidence type="ECO:0000259" key="1">
    <source>
        <dbReference type="Pfam" id="PF06568"/>
    </source>
</evidence>
<evidence type="ECO:0000313" key="2">
    <source>
        <dbReference type="EMBL" id="WZC47634.1"/>
    </source>
</evidence>
<feature type="domain" description="YjiS-like" evidence="1">
    <location>
        <begin position="33"/>
        <end position="59"/>
    </location>
</feature>
<accession>A0ABZ2V0Q5</accession>
<sequence>MAFFSDTSDRPSFIHTMMDKLGHFMDRLIIAQNRTETVEKLQALSDAELAEIGLSRDDIFRHVYRDIYYI</sequence>
<reference evidence="3" key="1">
    <citation type="submission" date="2024-04" db="EMBL/GenBank/DDBJ databases">
        <title>Phylogenomic analyses of a clade within the roseobacter group suggest taxonomic reassignments of species of the genera Aestuariivita, Citreicella, Loktanella, Nautella, Pelagibaca, Ruegeria, Thalassobius, Thiobacimonas and Tropicibacter, and the proposal o.</title>
        <authorList>
            <person name="Jeon C.O."/>
        </authorList>
    </citation>
    <scope>NUCLEOTIDE SEQUENCE [LARGE SCALE GENOMIC DNA]</scope>
    <source>
        <strain evidence="3">BS5-3</strain>
    </source>
</reference>